<feature type="compositionally biased region" description="Basic and acidic residues" evidence="12">
    <location>
        <begin position="897"/>
        <end position="922"/>
    </location>
</feature>
<dbReference type="InterPro" id="IPR036388">
    <property type="entry name" value="WH-like_DNA-bd_sf"/>
</dbReference>
<comment type="similarity">
    <text evidence="2 11">Belongs to the helicase family. RecQ subfamily.</text>
</comment>
<feature type="domain" description="Helicase C-terminal" evidence="15">
    <location>
        <begin position="262"/>
        <end position="419"/>
    </location>
</feature>
<evidence type="ECO:0000256" key="8">
    <source>
        <dbReference type="ARBA" id="ARBA00023235"/>
    </source>
</evidence>
<name>A0A9P0FH81_BRAAE</name>
<comment type="catalytic activity">
    <reaction evidence="10 11">
        <text>ATP + H2O = ADP + phosphate + H(+)</text>
        <dbReference type="Rhea" id="RHEA:13065"/>
        <dbReference type="ChEBI" id="CHEBI:15377"/>
        <dbReference type="ChEBI" id="CHEBI:15378"/>
        <dbReference type="ChEBI" id="CHEBI:30616"/>
        <dbReference type="ChEBI" id="CHEBI:43474"/>
        <dbReference type="ChEBI" id="CHEBI:456216"/>
    </reaction>
</comment>
<evidence type="ECO:0000256" key="10">
    <source>
        <dbReference type="ARBA" id="ARBA00049360"/>
    </source>
</evidence>
<dbReference type="Proteomes" id="UP001154078">
    <property type="component" value="Chromosome 4"/>
</dbReference>
<dbReference type="GO" id="GO:0000724">
    <property type="term" value="P:double-strand break repair via homologous recombination"/>
    <property type="evidence" value="ECO:0007669"/>
    <property type="project" value="TreeGrafter"/>
</dbReference>
<dbReference type="GO" id="GO:0043138">
    <property type="term" value="F:3'-5' DNA helicase activity"/>
    <property type="evidence" value="ECO:0007669"/>
    <property type="project" value="UniProtKB-EC"/>
</dbReference>
<keyword evidence="3 11" id="KW-0547">Nucleotide-binding</keyword>
<gene>
    <name evidence="16" type="ORF">MELIAE_LOCUS6232</name>
</gene>
<dbReference type="InterPro" id="IPR001650">
    <property type="entry name" value="Helicase_C-like"/>
</dbReference>
<reference evidence="16" key="1">
    <citation type="submission" date="2021-12" db="EMBL/GenBank/DDBJ databases">
        <authorList>
            <person name="King R."/>
        </authorList>
    </citation>
    <scope>NUCLEOTIDE SEQUENCE</scope>
</reference>
<dbReference type="Pfam" id="PF00570">
    <property type="entry name" value="HRDC"/>
    <property type="match status" value="1"/>
</dbReference>
<dbReference type="PANTHER" id="PTHR13710:SF120">
    <property type="entry name" value="BIFUNCTIONAL 3'-5' EXONUCLEASE_ATP-DEPENDENT HELICASE WRN"/>
    <property type="match status" value="1"/>
</dbReference>
<dbReference type="AlphaFoldDB" id="A0A9P0FH81"/>
<keyword evidence="8" id="KW-0413">Isomerase</keyword>
<evidence type="ECO:0000256" key="6">
    <source>
        <dbReference type="ARBA" id="ARBA00022840"/>
    </source>
</evidence>
<evidence type="ECO:0000256" key="1">
    <source>
        <dbReference type="ARBA" id="ARBA00001947"/>
    </source>
</evidence>
<evidence type="ECO:0000256" key="4">
    <source>
        <dbReference type="ARBA" id="ARBA00022801"/>
    </source>
</evidence>
<comment type="subcellular location">
    <subcellularLocation>
        <location evidence="11">Nucleus</location>
    </subcellularLocation>
</comment>
<evidence type="ECO:0000313" key="17">
    <source>
        <dbReference type="Proteomes" id="UP001154078"/>
    </source>
</evidence>
<feature type="compositionally biased region" description="Polar residues" evidence="12">
    <location>
        <begin position="608"/>
        <end position="620"/>
    </location>
</feature>
<dbReference type="EMBL" id="OV121135">
    <property type="protein sequence ID" value="CAH0554697.1"/>
    <property type="molecule type" value="Genomic_DNA"/>
</dbReference>
<dbReference type="SUPFAM" id="SSF46785">
    <property type="entry name" value="Winged helix' DNA-binding domain"/>
    <property type="match status" value="1"/>
</dbReference>
<dbReference type="Gene3D" id="3.40.50.300">
    <property type="entry name" value="P-loop containing nucleotide triphosphate hydrolases"/>
    <property type="match status" value="2"/>
</dbReference>
<keyword evidence="11" id="KW-0539">Nucleus</keyword>
<dbReference type="Gene3D" id="1.10.10.10">
    <property type="entry name" value="Winged helix-like DNA-binding domain superfamily/Winged helix DNA-binding domain"/>
    <property type="match status" value="1"/>
</dbReference>
<evidence type="ECO:0000256" key="2">
    <source>
        <dbReference type="ARBA" id="ARBA00005446"/>
    </source>
</evidence>
<dbReference type="SMART" id="SM00490">
    <property type="entry name" value="HELICc"/>
    <property type="match status" value="1"/>
</dbReference>
<protein>
    <recommendedName>
        <fullName evidence="11">ATP-dependent DNA helicase</fullName>
        <ecNumber evidence="11">5.6.2.4</ecNumber>
    </recommendedName>
</protein>
<feature type="domain" description="HRDC" evidence="13">
    <location>
        <begin position="634"/>
        <end position="714"/>
    </location>
</feature>
<dbReference type="InterPro" id="IPR044876">
    <property type="entry name" value="HRDC_dom_sf"/>
</dbReference>
<feature type="compositionally biased region" description="Polar residues" evidence="12">
    <location>
        <begin position="945"/>
        <end position="966"/>
    </location>
</feature>
<evidence type="ECO:0000256" key="7">
    <source>
        <dbReference type="ARBA" id="ARBA00023125"/>
    </source>
</evidence>
<dbReference type="InterPro" id="IPR010997">
    <property type="entry name" value="HRDC-like_sf"/>
</dbReference>
<dbReference type="SUPFAM" id="SSF52540">
    <property type="entry name" value="P-loop containing nucleoside triphosphate hydrolases"/>
    <property type="match status" value="1"/>
</dbReference>
<dbReference type="OrthoDB" id="10261556at2759"/>
<dbReference type="InterPro" id="IPR027417">
    <property type="entry name" value="P-loop_NTPase"/>
</dbReference>
<sequence length="984" mass="112001">METMDFSGFDSDFDDPFDESTSEDTFVERTQNVINDENAPQKEHLFCLSKQFGHKEFRPMQWSIISSIINEKRDNCSIMATGYGKSLCYQFPPVFLKGIAIVVSPLISLMEDQVLSLKVTNISACMLGSANTKQAKTVDDIFENKYSIIYCTPEFVTGDYGSDLIKRIKQNLNIVLIAIDEAHCVSSWGHDFRVKYRELGCLKKMLPDVPILAVTATATNKVRNDIIKSLNLKNPLLSCSGFDRSNLYFAVYMKSSLGVFQDIRKYVMEITDNGWKFTGSTILYCITRKDTEEIANVLQSHGVNCLPYHAGLPLKERKETHANFLKDKVDCIVATIAFGMGIDKPDVRNVVHYGTSGSIEAYYQEVGRAGRDGLPSKCVCFYSNADFVKHNFLAEKGHGSKNLRKNLLDIMKEYLITTGCRREFILTHFEGSSVKVPYYTLCCDNCTRKKTCPDENYEGVDDKGFYDFTEDGKIFLKTVEIMDGNFGITNYLYFLRGSKNAKLFKKYQEHPQHGWGKHKSEAWWKAVSNILIKEKYLDKADKKTQYGTFYTYHLSELGRMFLQKLEYDNACLKFEPTSEVIPMLKKKTNASLSSTFGADTRLNNLLNKQNSEISNKAESSSMKKDADKTIDDLDGEDSKLYRLLMNKRSELATQLDCMPYSIASNAVLMAMAKNKPRNLEQLKNVGGFSENKIETFGRAFLKVVLFYLGLNQGMEEKKSEDSIFNILERHPIIEKKLGATMETSYNLFKAGKSLSEIAAERNLKEGTIINHLSEAMKMGYEIKMEALNVIPVVRDVILKTIKAKGYETLTTIKEACPPNITFEEIKIVMAYAKIRDHLKNLDFPYTEFEDLSYEEICSNLDTKAPNLKTEKDELPSTSQQEDWDSDATDIYSDGENTQEKSKSSECKYDSDENPQKKLKIDDEFGNILNDLENMNENEENIDSNRNLNSQESHTQVLSQTQDFSQSLAPKKAKKLPPWMCLKKV</sequence>
<keyword evidence="6 11" id="KW-0067">ATP-binding</keyword>
<dbReference type="Pfam" id="PF16124">
    <property type="entry name" value="RecQ_Zn_bind"/>
    <property type="match status" value="1"/>
</dbReference>
<feature type="region of interest" description="Disordered" evidence="12">
    <location>
        <begin position="608"/>
        <end position="628"/>
    </location>
</feature>
<keyword evidence="17" id="KW-1185">Reference proteome</keyword>
<dbReference type="PROSITE" id="PS50967">
    <property type="entry name" value="HRDC"/>
    <property type="match status" value="1"/>
</dbReference>
<dbReference type="InterPro" id="IPR004589">
    <property type="entry name" value="DNA_helicase_ATP-dep_RecQ"/>
</dbReference>
<dbReference type="InterPro" id="IPR029491">
    <property type="entry name" value="Helicase_HTH"/>
</dbReference>
<keyword evidence="4 11" id="KW-0378">Hydrolase</keyword>
<dbReference type="GO" id="GO:0005524">
    <property type="term" value="F:ATP binding"/>
    <property type="evidence" value="ECO:0007669"/>
    <property type="project" value="UniProtKB-KW"/>
</dbReference>
<dbReference type="Pfam" id="PF14493">
    <property type="entry name" value="HTH_40"/>
    <property type="match status" value="1"/>
</dbReference>
<dbReference type="GO" id="GO:0009378">
    <property type="term" value="F:four-way junction helicase activity"/>
    <property type="evidence" value="ECO:0007669"/>
    <property type="project" value="TreeGrafter"/>
</dbReference>
<evidence type="ECO:0000256" key="12">
    <source>
        <dbReference type="SAM" id="MobiDB-lite"/>
    </source>
</evidence>
<dbReference type="SMART" id="SM00956">
    <property type="entry name" value="RQC"/>
    <property type="match status" value="1"/>
</dbReference>
<feature type="domain" description="Helicase ATP-binding" evidence="14">
    <location>
        <begin position="66"/>
        <end position="236"/>
    </location>
</feature>
<evidence type="ECO:0000256" key="5">
    <source>
        <dbReference type="ARBA" id="ARBA00022806"/>
    </source>
</evidence>
<dbReference type="GO" id="GO:0005737">
    <property type="term" value="C:cytoplasm"/>
    <property type="evidence" value="ECO:0007669"/>
    <property type="project" value="TreeGrafter"/>
</dbReference>
<dbReference type="InterPro" id="IPR002121">
    <property type="entry name" value="HRDC_dom"/>
</dbReference>
<dbReference type="GO" id="GO:0003677">
    <property type="term" value="F:DNA binding"/>
    <property type="evidence" value="ECO:0007669"/>
    <property type="project" value="UniProtKB-KW"/>
</dbReference>
<dbReference type="InterPro" id="IPR011545">
    <property type="entry name" value="DEAD/DEAH_box_helicase_dom"/>
</dbReference>
<proteinExistence type="inferred from homology"/>
<dbReference type="Pfam" id="PF00271">
    <property type="entry name" value="Helicase_C"/>
    <property type="match status" value="1"/>
</dbReference>
<dbReference type="GO" id="GO:0005654">
    <property type="term" value="C:nucleoplasm"/>
    <property type="evidence" value="ECO:0007669"/>
    <property type="project" value="TreeGrafter"/>
</dbReference>
<feature type="region of interest" description="Disordered" evidence="12">
    <location>
        <begin position="867"/>
        <end position="975"/>
    </location>
</feature>
<dbReference type="GO" id="GO:0016787">
    <property type="term" value="F:hydrolase activity"/>
    <property type="evidence" value="ECO:0007669"/>
    <property type="project" value="UniProtKB-KW"/>
</dbReference>
<dbReference type="InterPro" id="IPR032284">
    <property type="entry name" value="RecQ_Zn-bd"/>
</dbReference>
<dbReference type="Pfam" id="PF00270">
    <property type="entry name" value="DEAD"/>
    <property type="match status" value="1"/>
</dbReference>
<dbReference type="GO" id="GO:0005694">
    <property type="term" value="C:chromosome"/>
    <property type="evidence" value="ECO:0007669"/>
    <property type="project" value="TreeGrafter"/>
</dbReference>
<dbReference type="GO" id="GO:0006260">
    <property type="term" value="P:DNA replication"/>
    <property type="evidence" value="ECO:0007669"/>
    <property type="project" value="InterPro"/>
</dbReference>
<dbReference type="SMART" id="SM00341">
    <property type="entry name" value="HRDC"/>
    <property type="match status" value="1"/>
</dbReference>
<keyword evidence="7" id="KW-0238">DNA-binding</keyword>
<organism evidence="16 17">
    <name type="scientific">Brassicogethes aeneus</name>
    <name type="common">Rape pollen beetle</name>
    <name type="synonym">Meligethes aeneus</name>
    <dbReference type="NCBI Taxonomy" id="1431903"/>
    <lineage>
        <taxon>Eukaryota</taxon>
        <taxon>Metazoa</taxon>
        <taxon>Ecdysozoa</taxon>
        <taxon>Arthropoda</taxon>
        <taxon>Hexapoda</taxon>
        <taxon>Insecta</taxon>
        <taxon>Pterygota</taxon>
        <taxon>Neoptera</taxon>
        <taxon>Endopterygota</taxon>
        <taxon>Coleoptera</taxon>
        <taxon>Polyphaga</taxon>
        <taxon>Cucujiformia</taxon>
        <taxon>Nitidulidae</taxon>
        <taxon>Meligethinae</taxon>
        <taxon>Brassicogethes</taxon>
    </lineage>
</organism>
<dbReference type="NCBIfam" id="TIGR00614">
    <property type="entry name" value="recQ_fam"/>
    <property type="match status" value="1"/>
</dbReference>
<dbReference type="Gene3D" id="1.10.150.80">
    <property type="entry name" value="HRDC domain"/>
    <property type="match status" value="1"/>
</dbReference>
<evidence type="ECO:0000313" key="16">
    <source>
        <dbReference type="EMBL" id="CAH0554697.1"/>
    </source>
</evidence>
<evidence type="ECO:0000256" key="9">
    <source>
        <dbReference type="ARBA" id="ARBA00034617"/>
    </source>
</evidence>
<dbReference type="SMART" id="SM00487">
    <property type="entry name" value="DEXDc"/>
    <property type="match status" value="1"/>
</dbReference>
<dbReference type="SUPFAM" id="SSF47819">
    <property type="entry name" value="HRDC-like"/>
    <property type="match status" value="1"/>
</dbReference>
<keyword evidence="5 11" id="KW-0347">Helicase</keyword>
<comment type="cofactor">
    <cofactor evidence="1">
        <name>Zn(2+)</name>
        <dbReference type="ChEBI" id="CHEBI:29105"/>
    </cofactor>
</comment>
<dbReference type="InterPro" id="IPR036390">
    <property type="entry name" value="WH_DNA-bd_sf"/>
</dbReference>
<comment type="catalytic activity">
    <reaction evidence="9 11">
        <text>Couples ATP hydrolysis with the unwinding of duplex DNA by translocating in the 3'-5' direction.</text>
        <dbReference type="EC" id="5.6.2.4"/>
    </reaction>
</comment>
<evidence type="ECO:0000259" key="13">
    <source>
        <dbReference type="PROSITE" id="PS50967"/>
    </source>
</evidence>
<dbReference type="InterPro" id="IPR018982">
    <property type="entry name" value="RQC_domain"/>
</dbReference>
<dbReference type="EC" id="5.6.2.4" evidence="11"/>
<dbReference type="Pfam" id="PF09382">
    <property type="entry name" value="RQC"/>
    <property type="match status" value="1"/>
</dbReference>
<dbReference type="PANTHER" id="PTHR13710">
    <property type="entry name" value="DNA HELICASE RECQ FAMILY MEMBER"/>
    <property type="match status" value="1"/>
</dbReference>
<accession>A0A9P0FH81</accession>
<evidence type="ECO:0000259" key="14">
    <source>
        <dbReference type="PROSITE" id="PS51192"/>
    </source>
</evidence>
<dbReference type="PROSITE" id="PS51194">
    <property type="entry name" value="HELICASE_CTER"/>
    <property type="match status" value="1"/>
</dbReference>
<dbReference type="GO" id="GO:0000723">
    <property type="term" value="P:telomere maintenance"/>
    <property type="evidence" value="ECO:0007669"/>
    <property type="project" value="TreeGrafter"/>
</dbReference>
<dbReference type="CDD" id="cd18794">
    <property type="entry name" value="SF2_C_RecQ"/>
    <property type="match status" value="1"/>
</dbReference>
<dbReference type="FunFam" id="3.40.50.300:FF:000941">
    <property type="entry name" value="Werner syndrome RecQ like helicase"/>
    <property type="match status" value="1"/>
</dbReference>
<evidence type="ECO:0000259" key="15">
    <source>
        <dbReference type="PROSITE" id="PS51194"/>
    </source>
</evidence>
<evidence type="ECO:0000256" key="11">
    <source>
        <dbReference type="RuleBase" id="RU364117"/>
    </source>
</evidence>
<dbReference type="InterPro" id="IPR014001">
    <property type="entry name" value="Helicase_ATP-bd"/>
</dbReference>
<evidence type="ECO:0000256" key="3">
    <source>
        <dbReference type="ARBA" id="ARBA00022741"/>
    </source>
</evidence>
<dbReference type="PROSITE" id="PS51192">
    <property type="entry name" value="HELICASE_ATP_BIND_1"/>
    <property type="match status" value="1"/>
</dbReference>